<organism evidence="3 4">
    <name type="scientific">Roseateles chitinivorans</name>
    <dbReference type="NCBI Taxonomy" id="2917965"/>
    <lineage>
        <taxon>Bacteria</taxon>
        <taxon>Pseudomonadati</taxon>
        <taxon>Pseudomonadota</taxon>
        <taxon>Betaproteobacteria</taxon>
        <taxon>Burkholderiales</taxon>
        <taxon>Sphaerotilaceae</taxon>
        <taxon>Roseateles</taxon>
    </lineage>
</organism>
<proteinExistence type="predicted"/>
<dbReference type="AlphaFoldDB" id="A0A2G9CCA3"/>
<feature type="compositionally biased region" description="Pro residues" evidence="1">
    <location>
        <begin position="1"/>
        <end position="12"/>
    </location>
</feature>
<sequence>MNAARPPSPAHPAPAAAPTAATVDTGVTAGARPAPTAEFTTEAHPVDALFPATAKRLFVEVEPGVRIHARVCGDGPPLLLIHGHPQTLAIWHRVLPALAERFTVVMPDLRGYGDSSKPAGEADHGNYSKRRMALDLVTVMAALGHARFRVLAHDRGARVAHRMAADHPVAVERLALLDIAPTLAMYEQTTETFARAYWHWFFLIQPAPMPERLIEADPAAYALDVMGRRHAGLSAFDPRAFAEYQRALALPGAAHGMCEDYRAAAGIDLAHDRADRDAGAKLAMPLRVYWGAQGVVAKCFDPLKEWRRVAADVDGGPLPCGHYIPEEAPDALLAAVMPFLAEGL</sequence>
<dbReference type="GO" id="GO:0016787">
    <property type="term" value="F:hydrolase activity"/>
    <property type="evidence" value="ECO:0007669"/>
    <property type="project" value="UniProtKB-KW"/>
</dbReference>
<dbReference type="SUPFAM" id="SSF53474">
    <property type="entry name" value="alpha/beta-Hydrolases"/>
    <property type="match status" value="1"/>
</dbReference>
<feature type="region of interest" description="Disordered" evidence="1">
    <location>
        <begin position="1"/>
        <end position="21"/>
    </location>
</feature>
<dbReference type="EMBL" id="PEOG01000013">
    <property type="protein sequence ID" value="PIM54070.1"/>
    <property type="molecule type" value="Genomic_DNA"/>
</dbReference>
<keyword evidence="4" id="KW-1185">Reference proteome</keyword>
<dbReference type="InterPro" id="IPR029058">
    <property type="entry name" value="AB_hydrolase_fold"/>
</dbReference>
<evidence type="ECO:0000256" key="1">
    <source>
        <dbReference type="SAM" id="MobiDB-lite"/>
    </source>
</evidence>
<evidence type="ECO:0000313" key="4">
    <source>
        <dbReference type="Proteomes" id="UP000231501"/>
    </source>
</evidence>
<accession>A0A2G9CCA3</accession>
<dbReference type="PANTHER" id="PTHR43329">
    <property type="entry name" value="EPOXIDE HYDROLASE"/>
    <property type="match status" value="1"/>
</dbReference>
<reference evidence="3 4" key="1">
    <citation type="submission" date="2017-11" db="EMBL/GenBank/DDBJ databases">
        <title>Draft genome sequence of Mitsuaria sp. HWN-4.</title>
        <authorList>
            <person name="Gundlapally S.R."/>
        </authorList>
    </citation>
    <scope>NUCLEOTIDE SEQUENCE [LARGE SCALE GENOMIC DNA]</scope>
    <source>
        <strain evidence="3 4">HWN-4</strain>
    </source>
</reference>
<protein>
    <submittedName>
        <fullName evidence="3">Alpha/beta hydrolase</fullName>
    </submittedName>
</protein>
<keyword evidence="3" id="KW-0378">Hydrolase</keyword>
<dbReference type="Proteomes" id="UP000231501">
    <property type="component" value="Unassembled WGS sequence"/>
</dbReference>
<evidence type="ECO:0000259" key="2">
    <source>
        <dbReference type="Pfam" id="PF00561"/>
    </source>
</evidence>
<gene>
    <name evidence="3" type="ORF">CS062_06260</name>
</gene>
<comment type="caution">
    <text evidence="3">The sequence shown here is derived from an EMBL/GenBank/DDBJ whole genome shotgun (WGS) entry which is preliminary data.</text>
</comment>
<name>A0A2G9CCA3_9BURK</name>
<dbReference type="Gene3D" id="3.40.50.1820">
    <property type="entry name" value="alpha/beta hydrolase"/>
    <property type="match status" value="1"/>
</dbReference>
<dbReference type="Pfam" id="PF00561">
    <property type="entry name" value="Abhydrolase_1"/>
    <property type="match status" value="1"/>
</dbReference>
<evidence type="ECO:0000313" key="3">
    <source>
        <dbReference type="EMBL" id="PIM54070.1"/>
    </source>
</evidence>
<feature type="domain" description="AB hydrolase-1" evidence="2">
    <location>
        <begin position="76"/>
        <end position="206"/>
    </location>
</feature>
<dbReference type="RefSeq" id="WP_099860587.1">
    <property type="nucleotide sequence ID" value="NZ_PEOG01000013.1"/>
</dbReference>
<dbReference type="InterPro" id="IPR000073">
    <property type="entry name" value="AB_hydrolase_1"/>
</dbReference>
<dbReference type="OrthoDB" id="9780765at2"/>